<feature type="non-terminal residue" evidence="2">
    <location>
        <position position="135"/>
    </location>
</feature>
<sequence length="135" mass="15773">HLTHNNLLSLKNLLAMENWDPVINSTEMNEAYLHFDTSLQFALDWTCPKMKTQDKQRKGKLLSYTTEIATLKEEFLKAQDKYLLTGSENDKQNASTLKKTYDQKLKQSRQHANARYIHQADNKSKAIWSTINNER</sequence>
<proteinExistence type="predicted"/>
<accession>A0A1B6KYJ0</accession>
<gene>
    <name evidence="2" type="ORF">g.1834</name>
</gene>
<feature type="region of interest" description="Disordered" evidence="1">
    <location>
        <begin position="87"/>
        <end position="115"/>
    </location>
</feature>
<evidence type="ECO:0000313" key="2">
    <source>
        <dbReference type="EMBL" id="JAT16490.1"/>
    </source>
</evidence>
<organism evidence="2">
    <name type="scientific">Graphocephala atropunctata</name>
    <dbReference type="NCBI Taxonomy" id="36148"/>
    <lineage>
        <taxon>Eukaryota</taxon>
        <taxon>Metazoa</taxon>
        <taxon>Ecdysozoa</taxon>
        <taxon>Arthropoda</taxon>
        <taxon>Hexapoda</taxon>
        <taxon>Insecta</taxon>
        <taxon>Pterygota</taxon>
        <taxon>Neoptera</taxon>
        <taxon>Paraneoptera</taxon>
        <taxon>Hemiptera</taxon>
        <taxon>Auchenorrhyncha</taxon>
        <taxon>Membracoidea</taxon>
        <taxon>Cicadellidae</taxon>
        <taxon>Cicadellinae</taxon>
        <taxon>Cicadellini</taxon>
        <taxon>Graphocephala</taxon>
    </lineage>
</organism>
<feature type="non-terminal residue" evidence="2">
    <location>
        <position position="1"/>
    </location>
</feature>
<evidence type="ECO:0000256" key="1">
    <source>
        <dbReference type="SAM" id="MobiDB-lite"/>
    </source>
</evidence>
<dbReference type="AlphaFoldDB" id="A0A1B6KYJ0"/>
<reference evidence="2" key="1">
    <citation type="submission" date="2015-11" db="EMBL/GenBank/DDBJ databases">
        <title>De novo transcriptome assembly of four potential Pierce s Disease insect vectors from Arizona vineyards.</title>
        <authorList>
            <person name="Tassone E.E."/>
        </authorList>
    </citation>
    <scope>NUCLEOTIDE SEQUENCE</scope>
</reference>
<protein>
    <submittedName>
        <fullName evidence="2">Uncharacterized protein</fullName>
    </submittedName>
</protein>
<dbReference type="EMBL" id="GEBQ01023487">
    <property type="protein sequence ID" value="JAT16490.1"/>
    <property type="molecule type" value="Transcribed_RNA"/>
</dbReference>
<name>A0A1B6KYJ0_9HEMI</name>